<gene>
    <name evidence="2" type="ORF">FOB60_003629</name>
</gene>
<evidence type="ECO:0000259" key="1">
    <source>
        <dbReference type="Pfam" id="PF02602"/>
    </source>
</evidence>
<dbReference type="Pfam" id="PF02602">
    <property type="entry name" value="HEM4"/>
    <property type="match status" value="1"/>
</dbReference>
<dbReference type="Proteomes" id="UP000590412">
    <property type="component" value="Unassembled WGS sequence"/>
</dbReference>
<proteinExistence type="predicted"/>
<dbReference type="EMBL" id="JABWAB010000005">
    <property type="protein sequence ID" value="KAF6050961.1"/>
    <property type="molecule type" value="Genomic_DNA"/>
</dbReference>
<name>A0A8X7NJB8_CANPA</name>
<dbReference type="InterPro" id="IPR036108">
    <property type="entry name" value="4pyrrol_syn_uPrphyn_synt_sf"/>
</dbReference>
<feature type="domain" description="Tetrapyrrole biosynthesis uroporphyrinogen III synthase" evidence="1">
    <location>
        <begin position="18"/>
        <end position="278"/>
    </location>
</feature>
<dbReference type="GO" id="GO:0005829">
    <property type="term" value="C:cytosol"/>
    <property type="evidence" value="ECO:0007669"/>
    <property type="project" value="TreeGrafter"/>
</dbReference>
<sequence length="284" mass="31700">MSNTVILLKNPSAPYDPYHDLLLAKSYNPQFIPLLHHTHRDKAQTIAYLTSNEFMKHTDYFIITSQRAVEMLRECIEEIDQNDVMRYHHRQKILSKVGYTVGPATYKILKEVGFVDVRGGVDAGNGSKLADLIMAQVYPNTNIVFFTGEIRKDIIPRKLIDIGRFEHFKEFVMYKTGERDDIIDKFSAIVDDGCSNVNVNGGGDEGATKSGGWIVFFSPQGTKKIIEYLKQSSDSGGNSVTKRWKLASIGPTTEEYLLSNGLTPDTIAAKPDAASLVEGIIKCD</sequence>
<evidence type="ECO:0000313" key="2">
    <source>
        <dbReference type="EMBL" id="KAF6050961.1"/>
    </source>
</evidence>
<dbReference type="AlphaFoldDB" id="A0A8X7NJB8"/>
<accession>A0A8X7NJB8</accession>
<protein>
    <submittedName>
        <fullName evidence="2">Uroporphyrinogen-III synthase HemD family protein</fullName>
    </submittedName>
</protein>
<evidence type="ECO:0000313" key="3">
    <source>
        <dbReference type="Proteomes" id="UP000590412"/>
    </source>
</evidence>
<dbReference type="CDD" id="cd06578">
    <property type="entry name" value="HemD"/>
    <property type="match status" value="1"/>
</dbReference>
<organism evidence="2 3">
    <name type="scientific">Candida parapsilosis</name>
    <name type="common">Yeast</name>
    <dbReference type="NCBI Taxonomy" id="5480"/>
    <lineage>
        <taxon>Eukaryota</taxon>
        <taxon>Fungi</taxon>
        <taxon>Dikarya</taxon>
        <taxon>Ascomycota</taxon>
        <taxon>Saccharomycotina</taxon>
        <taxon>Pichiomycetes</taxon>
        <taxon>Debaryomycetaceae</taxon>
        <taxon>Candida/Lodderomyces clade</taxon>
        <taxon>Candida</taxon>
    </lineage>
</organism>
<dbReference type="GO" id="GO:0006780">
    <property type="term" value="P:uroporphyrinogen III biosynthetic process"/>
    <property type="evidence" value="ECO:0007669"/>
    <property type="project" value="InterPro"/>
</dbReference>
<comment type="caution">
    <text evidence="2">The sequence shown here is derived from an EMBL/GenBank/DDBJ whole genome shotgun (WGS) entry which is preliminary data.</text>
</comment>
<dbReference type="Gene3D" id="3.40.50.10090">
    <property type="match status" value="2"/>
</dbReference>
<dbReference type="InterPro" id="IPR003754">
    <property type="entry name" value="4pyrrol_synth_uPrphyn_synth"/>
</dbReference>
<dbReference type="PANTHER" id="PTHR12390:SF0">
    <property type="entry name" value="UROPORPHYRINOGEN-III SYNTHASE"/>
    <property type="match status" value="1"/>
</dbReference>
<reference evidence="2" key="1">
    <citation type="submission" date="2020-03" db="EMBL/GenBank/DDBJ databases">
        <title>FDA dAtabase for Regulatory Grade micrObial Sequences (FDA-ARGOS): Supporting development and validation of Infectious Disease Dx tests.</title>
        <authorList>
            <person name="Campos J."/>
            <person name="Goldberg B."/>
            <person name="Tallon L."/>
            <person name="Sadzewicz L."/>
            <person name="Vavikolanu K."/>
            <person name="Mehta A."/>
            <person name="Aluvathingal J."/>
            <person name="Nadendla S."/>
            <person name="Nandy P."/>
            <person name="Geyer C."/>
            <person name="Yan Y."/>
            <person name="Sichtig H."/>
        </authorList>
    </citation>
    <scope>NUCLEOTIDE SEQUENCE [LARGE SCALE GENOMIC DNA]</scope>
    <source>
        <strain evidence="2">FDAARGOS_652</strain>
    </source>
</reference>
<dbReference type="InterPro" id="IPR039793">
    <property type="entry name" value="UROS/Hem4"/>
</dbReference>
<dbReference type="PANTHER" id="PTHR12390">
    <property type="entry name" value="UROPORPHYRINOGEN III SYNTHASE"/>
    <property type="match status" value="1"/>
</dbReference>
<dbReference type="SUPFAM" id="SSF69618">
    <property type="entry name" value="HemD-like"/>
    <property type="match status" value="1"/>
</dbReference>
<dbReference type="GO" id="GO:0004852">
    <property type="term" value="F:uroporphyrinogen-III synthase activity"/>
    <property type="evidence" value="ECO:0007669"/>
    <property type="project" value="InterPro"/>
</dbReference>